<proteinExistence type="predicted"/>
<reference evidence="1" key="1">
    <citation type="submission" date="2022-06" db="EMBL/GenBank/DDBJ databases">
        <title>Idiomarina rhizosphaerae M1R2S28.</title>
        <authorList>
            <person name="Sun J.-Q."/>
            <person name="Li L.-F."/>
        </authorList>
    </citation>
    <scope>NUCLEOTIDE SEQUENCE</scope>
    <source>
        <strain evidence="1">M1R2S28</strain>
    </source>
</reference>
<comment type="caution">
    <text evidence="1">The sequence shown here is derived from an EMBL/GenBank/DDBJ whole genome shotgun (WGS) entry which is preliminary data.</text>
</comment>
<keyword evidence="2" id="KW-1185">Reference proteome</keyword>
<name>A0A9X2FWF2_9GAMM</name>
<protein>
    <submittedName>
        <fullName evidence="1">Uncharacterized protein</fullName>
    </submittedName>
</protein>
<dbReference type="EMBL" id="JAMZDE010000008">
    <property type="protein sequence ID" value="MCP1340537.1"/>
    <property type="molecule type" value="Genomic_DNA"/>
</dbReference>
<evidence type="ECO:0000313" key="1">
    <source>
        <dbReference type="EMBL" id="MCP1340537.1"/>
    </source>
</evidence>
<organism evidence="1 2">
    <name type="scientific">Idiomarina rhizosphaerae</name>
    <dbReference type="NCBI Taxonomy" id="2961572"/>
    <lineage>
        <taxon>Bacteria</taxon>
        <taxon>Pseudomonadati</taxon>
        <taxon>Pseudomonadota</taxon>
        <taxon>Gammaproteobacteria</taxon>
        <taxon>Alteromonadales</taxon>
        <taxon>Idiomarinaceae</taxon>
        <taxon>Idiomarina</taxon>
    </lineage>
</organism>
<evidence type="ECO:0000313" key="2">
    <source>
        <dbReference type="Proteomes" id="UP001139474"/>
    </source>
</evidence>
<accession>A0A9X2FWF2</accession>
<dbReference type="Proteomes" id="UP001139474">
    <property type="component" value="Unassembled WGS sequence"/>
</dbReference>
<dbReference type="AlphaFoldDB" id="A0A9X2FWF2"/>
<sequence>MNIEIESYYELLALHKTLMAVKFDEHSSLKDAQGSPLTASLAFKVFDLLVSSSFDEGQKKRAQDWIAWQRADRNRRETKLLLKHIADSGWWREASPREREEYVRDFMAPLILSDEAFNEILKHE</sequence>
<gene>
    <name evidence="1" type="ORF">NJR55_13200</name>
</gene>
<dbReference type="RefSeq" id="WP_253620356.1">
    <property type="nucleotide sequence ID" value="NZ_JAMZDE010000008.1"/>
</dbReference>